<dbReference type="AlphaFoldDB" id="A0A401LQK4"/>
<dbReference type="Proteomes" id="UP000288079">
    <property type="component" value="Unassembled WGS sequence"/>
</dbReference>
<sequence length="92" mass="10403">MWLSPVSDEQYRVAITEATNRYAEVNKALTVREQAIVTVASYTGKGDLKHLKPAFVQALEVGMNINEVNEVLIYVYAYCGFPRSLRAIQTFM</sequence>
<protein>
    <submittedName>
        <fullName evidence="1">Uncharacterized protein</fullName>
    </submittedName>
</protein>
<name>A0A401LQK4_9BACE</name>
<comment type="caution">
    <text evidence="1">The sequence shown here is derived from an EMBL/GenBank/DDBJ whole genome shotgun (WGS) entry which is preliminary data.</text>
</comment>
<dbReference type="GO" id="GO:0051920">
    <property type="term" value="F:peroxiredoxin activity"/>
    <property type="evidence" value="ECO:0007669"/>
    <property type="project" value="InterPro"/>
</dbReference>
<dbReference type="Gene3D" id="1.20.1290.10">
    <property type="entry name" value="AhpD-like"/>
    <property type="match status" value="1"/>
</dbReference>
<proteinExistence type="predicted"/>
<accession>A0A401LQK4</accession>
<evidence type="ECO:0000313" key="1">
    <source>
        <dbReference type="EMBL" id="GCB33836.1"/>
    </source>
</evidence>
<dbReference type="EMBL" id="BHWB01000002">
    <property type="protein sequence ID" value="GCB33836.1"/>
    <property type="molecule type" value="Genomic_DNA"/>
</dbReference>
<dbReference type="InterPro" id="IPR029032">
    <property type="entry name" value="AhpD-like"/>
</dbReference>
<evidence type="ECO:0000313" key="2">
    <source>
        <dbReference type="Proteomes" id="UP000288079"/>
    </source>
</evidence>
<organism evidence="1 2">
    <name type="scientific">Bacteroides faecalis</name>
    <dbReference type="NCBI Taxonomy" id="2447885"/>
    <lineage>
        <taxon>Bacteria</taxon>
        <taxon>Pseudomonadati</taxon>
        <taxon>Bacteroidota</taxon>
        <taxon>Bacteroidia</taxon>
        <taxon>Bacteroidales</taxon>
        <taxon>Bacteroidaceae</taxon>
        <taxon>Bacteroides</taxon>
    </lineage>
</organism>
<keyword evidence="2" id="KW-1185">Reference proteome</keyword>
<dbReference type="SUPFAM" id="SSF69118">
    <property type="entry name" value="AhpD-like"/>
    <property type="match status" value="1"/>
</dbReference>
<reference evidence="1 2" key="1">
    <citation type="submission" date="2018-10" db="EMBL/GenBank/DDBJ databases">
        <title>Draft Genome Sequence of Bacteroides sp. KCTC 15687.</title>
        <authorList>
            <person name="Yu S.Y."/>
            <person name="Kim J.S."/>
            <person name="Oh B.S."/>
            <person name="Park S.H."/>
            <person name="Kang S.W."/>
            <person name="Park J.E."/>
            <person name="Choi S.H."/>
            <person name="Han K.I."/>
            <person name="Lee K.C."/>
            <person name="Eom M.K."/>
            <person name="Suh M.K."/>
            <person name="Lee D.H."/>
            <person name="Yoon H."/>
            <person name="Kim B."/>
            <person name="Yang S.J."/>
            <person name="Lee J.S."/>
            <person name="Lee J.H."/>
        </authorList>
    </citation>
    <scope>NUCLEOTIDE SEQUENCE [LARGE SCALE GENOMIC DNA]</scope>
    <source>
        <strain evidence="1 2">KCTC 15687</strain>
    </source>
</reference>
<gene>
    <name evidence="1" type="ORF">KGMB02408_07810</name>
</gene>